<dbReference type="Proteomes" id="UP000257109">
    <property type="component" value="Unassembled WGS sequence"/>
</dbReference>
<dbReference type="AlphaFoldDB" id="A0A371DZ56"/>
<organism evidence="4 5">
    <name type="scientific">Mucuna pruriens</name>
    <name type="common">Velvet bean</name>
    <name type="synonym">Dolichos pruriens</name>
    <dbReference type="NCBI Taxonomy" id="157652"/>
    <lineage>
        <taxon>Eukaryota</taxon>
        <taxon>Viridiplantae</taxon>
        <taxon>Streptophyta</taxon>
        <taxon>Embryophyta</taxon>
        <taxon>Tracheophyta</taxon>
        <taxon>Spermatophyta</taxon>
        <taxon>Magnoliopsida</taxon>
        <taxon>eudicotyledons</taxon>
        <taxon>Gunneridae</taxon>
        <taxon>Pentapetalae</taxon>
        <taxon>rosids</taxon>
        <taxon>fabids</taxon>
        <taxon>Fabales</taxon>
        <taxon>Fabaceae</taxon>
        <taxon>Papilionoideae</taxon>
        <taxon>50 kb inversion clade</taxon>
        <taxon>NPAAA clade</taxon>
        <taxon>indigoferoid/millettioid clade</taxon>
        <taxon>Phaseoleae</taxon>
        <taxon>Mucuna</taxon>
    </lineage>
</organism>
<dbReference type="PROSITE" id="PS50297">
    <property type="entry name" value="ANK_REP_REGION"/>
    <property type="match status" value="1"/>
</dbReference>
<sequence length="241" mass="26810">MEEGAHQIETSTTNVATIGEHGHPSPKSLVICYNPTSQARVPLVILLLEPQYINNHTVPLKYPQEEMTPRPNENKEITSIARIGGIIQSGQIYAQRSCGKRTTSKTRKKEKWKNHKMFLKKRRRANSSSSSETTLMRISLLSLLVNLEGHRQLLLKVLNEAHVTKDISVEKFGGIVGSLTTTNHISFSRDEVPEGGRNHNLPLHIAVRCGDYVMARVLIDNGSSLNIMPKTTLLKLCSIGA</sequence>
<evidence type="ECO:0000256" key="1">
    <source>
        <dbReference type="ARBA" id="ARBA00004413"/>
    </source>
</evidence>
<dbReference type="PROSITE" id="PS50088">
    <property type="entry name" value="ANK_REPEAT"/>
    <property type="match status" value="1"/>
</dbReference>
<feature type="region of interest" description="Disordered" evidence="3">
    <location>
        <begin position="1"/>
        <end position="21"/>
    </location>
</feature>
<evidence type="ECO:0000313" key="4">
    <source>
        <dbReference type="EMBL" id="RDX57796.1"/>
    </source>
</evidence>
<accession>A0A371DZ56</accession>
<keyword evidence="2" id="KW-0040">ANK repeat</keyword>
<feature type="non-terminal residue" evidence="4">
    <location>
        <position position="1"/>
    </location>
</feature>
<dbReference type="Pfam" id="PF00023">
    <property type="entry name" value="Ank"/>
    <property type="match status" value="1"/>
</dbReference>
<dbReference type="PANTHER" id="PTHR32108:SF9">
    <property type="entry name" value="REVERSE TRANSCRIPTASE RNASE H-LIKE DOMAIN-CONTAINING PROTEIN"/>
    <property type="match status" value="1"/>
</dbReference>
<dbReference type="InterPro" id="IPR036770">
    <property type="entry name" value="Ankyrin_rpt-contain_sf"/>
</dbReference>
<dbReference type="PANTHER" id="PTHR32108">
    <property type="entry name" value="DNA-DIRECTED RNA POLYMERASE SUBUNIT ALPHA"/>
    <property type="match status" value="1"/>
</dbReference>
<dbReference type="SUPFAM" id="SSF48403">
    <property type="entry name" value="Ankyrin repeat"/>
    <property type="match status" value="1"/>
</dbReference>
<dbReference type="EMBL" id="QJKJ01018177">
    <property type="protein sequence ID" value="RDX57796.1"/>
    <property type="molecule type" value="Genomic_DNA"/>
</dbReference>
<reference evidence="4" key="1">
    <citation type="submission" date="2018-05" db="EMBL/GenBank/DDBJ databases">
        <title>Draft genome of Mucuna pruriens seed.</title>
        <authorList>
            <person name="Nnadi N.E."/>
            <person name="Vos R."/>
            <person name="Hasami M.H."/>
            <person name="Devisetty U.K."/>
            <person name="Aguiy J.C."/>
        </authorList>
    </citation>
    <scope>NUCLEOTIDE SEQUENCE [LARGE SCALE GENOMIC DNA]</scope>
    <source>
        <strain evidence="4">JCA_2017</strain>
    </source>
</reference>
<evidence type="ECO:0000256" key="2">
    <source>
        <dbReference type="PROSITE-ProRule" id="PRU00023"/>
    </source>
</evidence>
<dbReference type="OrthoDB" id="1743010at2759"/>
<evidence type="ECO:0000256" key="3">
    <source>
        <dbReference type="SAM" id="MobiDB-lite"/>
    </source>
</evidence>
<protein>
    <submittedName>
        <fullName evidence="4">Uncharacterized protein</fullName>
    </submittedName>
</protein>
<name>A0A371DZ56_MUCPR</name>
<feature type="repeat" description="ANK" evidence="2">
    <location>
        <begin position="198"/>
        <end position="230"/>
    </location>
</feature>
<comment type="subcellular location">
    <subcellularLocation>
        <location evidence="1">Cell membrane</location>
        <topology evidence="1">Peripheral membrane protein</topology>
        <orientation evidence="1">Cytoplasmic side</orientation>
    </subcellularLocation>
</comment>
<keyword evidence="5" id="KW-1185">Reference proteome</keyword>
<evidence type="ECO:0000313" key="5">
    <source>
        <dbReference type="Proteomes" id="UP000257109"/>
    </source>
</evidence>
<dbReference type="GO" id="GO:0005886">
    <property type="term" value="C:plasma membrane"/>
    <property type="evidence" value="ECO:0007669"/>
    <property type="project" value="UniProtKB-SubCell"/>
</dbReference>
<proteinExistence type="predicted"/>
<gene>
    <name evidence="4" type="ORF">CR513_62936</name>
</gene>
<dbReference type="InterPro" id="IPR002110">
    <property type="entry name" value="Ankyrin_rpt"/>
</dbReference>
<dbReference type="SMART" id="SM00248">
    <property type="entry name" value="ANK"/>
    <property type="match status" value="1"/>
</dbReference>
<comment type="caution">
    <text evidence="4">The sequence shown here is derived from an EMBL/GenBank/DDBJ whole genome shotgun (WGS) entry which is preliminary data.</text>
</comment>